<dbReference type="Proteomes" id="UP001150941">
    <property type="component" value="Unassembled WGS sequence"/>
</dbReference>
<dbReference type="RefSeq" id="XP_058325427.1">
    <property type="nucleotide sequence ID" value="XM_058479904.1"/>
</dbReference>
<feature type="region of interest" description="Disordered" evidence="1">
    <location>
        <begin position="257"/>
        <end position="296"/>
    </location>
</feature>
<feature type="region of interest" description="Disordered" evidence="1">
    <location>
        <begin position="84"/>
        <end position="105"/>
    </location>
</feature>
<gene>
    <name evidence="2" type="ORF">N7468_010609</name>
</gene>
<evidence type="ECO:0000256" key="1">
    <source>
        <dbReference type="SAM" id="MobiDB-lite"/>
    </source>
</evidence>
<name>A0A9W9N7Z2_9EURO</name>
<feature type="compositionally biased region" description="Low complexity" evidence="1">
    <location>
        <begin position="377"/>
        <end position="390"/>
    </location>
</feature>
<reference evidence="2" key="1">
    <citation type="submission" date="2022-11" db="EMBL/GenBank/DDBJ databases">
        <authorList>
            <person name="Petersen C."/>
        </authorList>
    </citation>
    <scope>NUCLEOTIDE SEQUENCE</scope>
    <source>
        <strain evidence="2">IBT 19713</strain>
    </source>
</reference>
<proteinExistence type="predicted"/>
<feature type="compositionally biased region" description="Basic and acidic residues" evidence="1">
    <location>
        <begin position="21"/>
        <end position="31"/>
    </location>
</feature>
<feature type="compositionally biased region" description="Polar residues" evidence="1">
    <location>
        <begin position="1"/>
        <end position="16"/>
    </location>
</feature>
<accession>A0A9W9N7Z2</accession>
<dbReference type="AlphaFoldDB" id="A0A9W9N7Z2"/>
<dbReference type="OrthoDB" id="419770at2759"/>
<sequence>MSQRQLSRTLPKNFTFPSLYDEPKTPERPSVRVEVPPPPRHSFSSCRLPRNRVRSGTDVCARMDLDLFQFQGLPDVPLPSIEVVPHVNSESPSPEENNSNDDRYLAPPRTRMEFKTPPAQILGAPHDSEPTNPWISRGLESHGLAPELSIDTLSSRYSVGGSCTSVETDLCDSNFPLEFPKEPEMSSPTLPKKQKVKRASTKEKSWTREMDNHLWNTYQLYLQDPTLTPFKMTPGCIPPLGVTSRVARRAAKTWANKNTRITQTRQTQAADRSGSSTPKAVADKAGPVWPKSDSKTRKHLKLLCRRKFSIVPHYQRMMQSRTPEPPTNMPRWKEPQETFTTRDLGISLVSSGQNPSLAQLCEEPVSAPSEPKPEWFNQPVQNPLVPQPNLAQSQPSNQFLNSLASDRPLCTIHGGPGEASQTPKDRPTAIRRETIHVPGRRLRRAPYFNMTPADHDNVFSSSPAYGYKDPSEEEVHHRLNHYIRDQKFQDIGHGRVRIRSRGATTSGAVGPRDVNQLFSPPSSLNSSQLESEDTTPVSKTPMRHPFPSLGENIKRLGSPFKVEGGFKRREGPGRMIRHAPSLSDPFSQGIPSYPGPAENPSPILEQTKASESLPTLMNPFEEGLSDAERIRRQILNMSSTRH</sequence>
<dbReference type="GeneID" id="83207208"/>
<feature type="region of interest" description="Disordered" evidence="1">
    <location>
        <begin position="407"/>
        <end position="426"/>
    </location>
</feature>
<feature type="region of interest" description="Disordered" evidence="1">
    <location>
        <begin position="179"/>
        <end position="204"/>
    </location>
</feature>
<keyword evidence="3" id="KW-1185">Reference proteome</keyword>
<feature type="compositionally biased region" description="Low complexity" evidence="1">
    <location>
        <begin position="84"/>
        <end position="97"/>
    </location>
</feature>
<feature type="region of interest" description="Disordered" evidence="1">
    <location>
        <begin position="1"/>
        <end position="48"/>
    </location>
</feature>
<feature type="region of interest" description="Disordered" evidence="1">
    <location>
        <begin position="501"/>
        <end position="586"/>
    </location>
</feature>
<feature type="compositionally biased region" description="Low complexity" evidence="1">
    <location>
        <begin position="259"/>
        <end position="268"/>
    </location>
</feature>
<reference evidence="2" key="2">
    <citation type="journal article" date="2023" name="IMA Fungus">
        <title>Comparative genomic study of the Penicillium genus elucidates a diverse pangenome and 15 lateral gene transfer events.</title>
        <authorList>
            <person name="Petersen C."/>
            <person name="Sorensen T."/>
            <person name="Nielsen M.R."/>
            <person name="Sondergaard T.E."/>
            <person name="Sorensen J.L."/>
            <person name="Fitzpatrick D.A."/>
            <person name="Frisvad J.C."/>
            <person name="Nielsen K.L."/>
        </authorList>
    </citation>
    <scope>NUCLEOTIDE SEQUENCE</scope>
    <source>
        <strain evidence="2">IBT 19713</strain>
    </source>
</reference>
<feature type="compositionally biased region" description="Polar residues" evidence="1">
    <location>
        <begin position="269"/>
        <end position="278"/>
    </location>
</feature>
<feature type="compositionally biased region" description="Polar residues" evidence="1">
    <location>
        <begin position="516"/>
        <end position="538"/>
    </location>
</feature>
<protein>
    <submittedName>
        <fullName evidence="2">Uncharacterized protein</fullName>
    </submittedName>
</protein>
<feature type="region of interest" description="Disordered" evidence="1">
    <location>
        <begin position="361"/>
        <end position="395"/>
    </location>
</feature>
<evidence type="ECO:0000313" key="2">
    <source>
        <dbReference type="EMBL" id="KAJ5214930.1"/>
    </source>
</evidence>
<dbReference type="EMBL" id="JAPQKS010000009">
    <property type="protein sequence ID" value="KAJ5214930.1"/>
    <property type="molecule type" value="Genomic_DNA"/>
</dbReference>
<organism evidence="2 3">
    <name type="scientific">Penicillium chermesinum</name>
    <dbReference type="NCBI Taxonomy" id="63820"/>
    <lineage>
        <taxon>Eukaryota</taxon>
        <taxon>Fungi</taxon>
        <taxon>Dikarya</taxon>
        <taxon>Ascomycota</taxon>
        <taxon>Pezizomycotina</taxon>
        <taxon>Eurotiomycetes</taxon>
        <taxon>Eurotiomycetidae</taxon>
        <taxon>Eurotiales</taxon>
        <taxon>Aspergillaceae</taxon>
        <taxon>Penicillium</taxon>
    </lineage>
</organism>
<evidence type="ECO:0000313" key="3">
    <source>
        <dbReference type="Proteomes" id="UP001150941"/>
    </source>
</evidence>
<comment type="caution">
    <text evidence="2">The sequence shown here is derived from an EMBL/GenBank/DDBJ whole genome shotgun (WGS) entry which is preliminary data.</text>
</comment>